<dbReference type="SMART" id="SM00034">
    <property type="entry name" value="CLECT"/>
    <property type="match status" value="1"/>
</dbReference>
<comment type="caution">
    <text evidence="4">The sequence shown here is derived from an EMBL/GenBank/DDBJ whole genome shotgun (WGS) entry which is preliminary data.</text>
</comment>
<keyword evidence="5" id="KW-1185">Reference proteome</keyword>
<dbReference type="Proteomes" id="UP001347796">
    <property type="component" value="Unassembled WGS sequence"/>
</dbReference>
<keyword evidence="1" id="KW-1133">Transmembrane helix</keyword>
<sequence length="367" mass="40921">MGVYEMPTLVLVIWIMMMEYTEANADLKYIYFTGMDDTYWKDASDNCAKMNGKLAKDIAVSDWELRSDGVDSFLTNLYWIGLTSVNGEWVWHDGSPVDLNDTQAWPLRPEFEANITYDCVLWNPVEPFYIPSKCDDIKSYVCELETGTTCSFASETNMAINETGWTPLTASDDADLANKMSLVTNETLIYIKTTDGNIRSCEQSCEGYRGNISTISQNLECWMAEYRTSNGSTECRLVLLDGQPVMVETEPDRGTVTILSRFCFDLSAYLNETCDCRCTNISAPTSMAEVLVEVEKTQNELRLSTKNLSATVRKYISAPDQRKTSSSLGYVGIAALGIVLGGLVVADISAMVRDVKRLIYNVKGVCS</sequence>
<evidence type="ECO:0000259" key="3">
    <source>
        <dbReference type="PROSITE" id="PS50041"/>
    </source>
</evidence>
<reference evidence="4 5" key="1">
    <citation type="submission" date="2024-01" db="EMBL/GenBank/DDBJ databases">
        <title>The genome of the rayed Mediterranean limpet Patella caerulea (Linnaeus, 1758).</title>
        <authorList>
            <person name="Anh-Thu Weber A."/>
            <person name="Halstead-Nussloch G."/>
        </authorList>
    </citation>
    <scope>NUCLEOTIDE SEQUENCE [LARGE SCALE GENOMIC DNA]</scope>
    <source>
        <strain evidence="4">AATW-2023a</strain>
        <tissue evidence="4">Whole specimen</tissue>
    </source>
</reference>
<keyword evidence="1" id="KW-0812">Transmembrane</keyword>
<feature type="signal peptide" evidence="2">
    <location>
        <begin position="1"/>
        <end position="23"/>
    </location>
</feature>
<feature type="chain" id="PRO_5043045311" description="C-type lectin domain-containing protein" evidence="2">
    <location>
        <begin position="24"/>
        <end position="367"/>
    </location>
</feature>
<dbReference type="InterPro" id="IPR001304">
    <property type="entry name" value="C-type_lectin-like"/>
</dbReference>
<dbReference type="PROSITE" id="PS50041">
    <property type="entry name" value="C_TYPE_LECTIN_2"/>
    <property type="match status" value="1"/>
</dbReference>
<feature type="transmembrane region" description="Helical" evidence="1">
    <location>
        <begin position="328"/>
        <end position="348"/>
    </location>
</feature>
<dbReference type="AlphaFoldDB" id="A0AAN8G9D7"/>
<protein>
    <recommendedName>
        <fullName evidence="3">C-type lectin domain-containing protein</fullName>
    </recommendedName>
</protein>
<evidence type="ECO:0000256" key="2">
    <source>
        <dbReference type="SAM" id="SignalP"/>
    </source>
</evidence>
<evidence type="ECO:0000256" key="1">
    <source>
        <dbReference type="SAM" id="Phobius"/>
    </source>
</evidence>
<dbReference type="SUPFAM" id="SSF56436">
    <property type="entry name" value="C-type lectin-like"/>
    <property type="match status" value="1"/>
</dbReference>
<keyword evidence="1" id="KW-0472">Membrane</keyword>
<name>A0AAN8G9D7_PATCE</name>
<organism evidence="4 5">
    <name type="scientific">Patella caerulea</name>
    <name type="common">Rayed Mediterranean limpet</name>
    <dbReference type="NCBI Taxonomy" id="87958"/>
    <lineage>
        <taxon>Eukaryota</taxon>
        <taxon>Metazoa</taxon>
        <taxon>Spiralia</taxon>
        <taxon>Lophotrochozoa</taxon>
        <taxon>Mollusca</taxon>
        <taxon>Gastropoda</taxon>
        <taxon>Patellogastropoda</taxon>
        <taxon>Patelloidea</taxon>
        <taxon>Patellidae</taxon>
        <taxon>Patella</taxon>
    </lineage>
</organism>
<dbReference type="InterPro" id="IPR016187">
    <property type="entry name" value="CTDL_fold"/>
</dbReference>
<dbReference type="EMBL" id="JAZGQO010000016">
    <property type="protein sequence ID" value="KAK6168355.1"/>
    <property type="molecule type" value="Genomic_DNA"/>
</dbReference>
<evidence type="ECO:0000313" key="5">
    <source>
        <dbReference type="Proteomes" id="UP001347796"/>
    </source>
</evidence>
<dbReference type="Pfam" id="PF00059">
    <property type="entry name" value="Lectin_C"/>
    <property type="match status" value="1"/>
</dbReference>
<dbReference type="Gene3D" id="3.10.100.10">
    <property type="entry name" value="Mannose-Binding Protein A, subunit A"/>
    <property type="match status" value="1"/>
</dbReference>
<dbReference type="CDD" id="cd00037">
    <property type="entry name" value="CLECT"/>
    <property type="match status" value="1"/>
</dbReference>
<feature type="domain" description="C-type lectin" evidence="3">
    <location>
        <begin position="31"/>
        <end position="143"/>
    </location>
</feature>
<keyword evidence="2" id="KW-0732">Signal</keyword>
<evidence type="ECO:0000313" key="4">
    <source>
        <dbReference type="EMBL" id="KAK6168355.1"/>
    </source>
</evidence>
<dbReference type="InterPro" id="IPR016186">
    <property type="entry name" value="C-type_lectin-like/link_sf"/>
</dbReference>
<proteinExistence type="predicted"/>
<gene>
    <name evidence="4" type="ORF">SNE40_020907</name>
</gene>
<accession>A0AAN8G9D7</accession>